<dbReference type="Pfam" id="PF09479">
    <property type="entry name" value="Flg_new"/>
    <property type="match status" value="9"/>
</dbReference>
<gene>
    <name evidence="5" type="ORF">BGX16_2777</name>
</gene>
<feature type="region of interest" description="Disordered" evidence="2">
    <location>
        <begin position="1433"/>
        <end position="1474"/>
    </location>
</feature>
<feature type="compositionally biased region" description="Low complexity" evidence="2">
    <location>
        <begin position="1433"/>
        <end position="1464"/>
    </location>
</feature>
<organism evidence="5 6">
    <name type="scientific">Hallerella succinigenes</name>
    <dbReference type="NCBI Taxonomy" id="1896222"/>
    <lineage>
        <taxon>Bacteria</taxon>
        <taxon>Pseudomonadati</taxon>
        <taxon>Fibrobacterota</taxon>
        <taxon>Fibrobacteria</taxon>
        <taxon>Fibrobacterales</taxon>
        <taxon>Fibrobacteraceae</taxon>
        <taxon>Hallerella</taxon>
    </lineage>
</organism>
<accession>A0A2M9AAU3</accession>
<reference evidence="5 6" key="1">
    <citation type="submission" date="2017-11" db="EMBL/GenBank/DDBJ databases">
        <title>Animal gut microbial communities from fecal samples from Wisconsin, USA.</title>
        <authorList>
            <person name="Neumann A."/>
        </authorList>
    </citation>
    <scope>NUCLEOTIDE SEQUENCE [LARGE SCALE GENOMIC DNA]</scope>
    <source>
        <strain evidence="5 6">UWS3</strain>
    </source>
</reference>
<evidence type="ECO:0000256" key="1">
    <source>
        <dbReference type="ARBA" id="ARBA00004196"/>
    </source>
</evidence>
<proteinExistence type="predicted"/>
<dbReference type="Gene3D" id="2.160.20.110">
    <property type="match status" value="2"/>
</dbReference>
<dbReference type="Proteomes" id="UP000231134">
    <property type="component" value="Unassembled WGS sequence"/>
</dbReference>
<feature type="domain" description="GLUG" evidence="4">
    <location>
        <begin position="375"/>
        <end position="401"/>
    </location>
</feature>
<dbReference type="RefSeq" id="WP_100426574.1">
    <property type="nucleotide sequence ID" value="NZ_PGEX01000001.1"/>
</dbReference>
<dbReference type="InterPro" id="IPR042229">
    <property type="entry name" value="Listeria/Bacterioides_rpt_sf"/>
</dbReference>
<protein>
    <submittedName>
        <fullName evidence="5">Putative repeat protein (TIGR02543 family)</fullName>
    </submittedName>
</protein>
<evidence type="ECO:0000256" key="3">
    <source>
        <dbReference type="SAM" id="SignalP"/>
    </source>
</evidence>
<dbReference type="Gene3D" id="2.60.40.4270">
    <property type="entry name" value="Listeria-Bacteroides repeat domain"/>
    <property type="match status" value="4"/>
</dbReference>
<evidence type="ECO:0000259" key="4">
    <source>
        <dbReference type="Pfam" id="PF07581"/>
    </source>
</evidence>
<evidence type="ECO:0000313" key="6">
    <source>
        <dbReference type="Proteomes" id="UP000231134"/>
    </source>
</evidence>
<dbReference type="EMBL" id="PGEX01000001">
    <property type="protein sequence ID" value="PJJ42733.1"/>
    <property type="molecule type" value="Genomic_DNA"/>
</dbReference>
<sequence>MTKLTKILAMLLFVATSSFANWLGGTSEPENTKKIDGKVFYQITTPEELAWFAVQVNSGKSTINAQLANDIVLWDTEVTDKSGTTRWKAIGDTSTRAFDGIFDGNGHKISGLYVNDTLAAKADSISRGLFGVVGENGVVKNLSVDNAYVYAHVDSTKSKKRYGNIGGLVGKNKGTIENVSYDGTVLTYLNGYYSSSTYYAYGYVGGIAGYNTGSVKGATVSGSVKHSVGSNYVSYVGGVVGYEAGGKFIENSKNKADVFGQYSGGVAGYVNAAATIGNCSNSGAVSGSSSGGIAGYVYAAATISNCTNSGAVSGSSSGGIAGDVNAAATISNCTNSGAVSGSSSSGGIAGDVNAAATISNCTNSGAVTASGSSSYSYSGGIAGYVYAAATISNCSNSGSVTATTTSSSYDDSYSGGIVGFFINSKGLVSTCVNLGKVFSSTKYTGTSTNTNSTLFRIAYAGGIAGYSASQITDSHNLADVEAVATSAVKYYANKYYVGGIVGYTSGIVQNVYSAAENIVGTATGGNGNVARRGALFGLIASGASTKNAYFDTKVADLSAAVGVDSSSANTVNVGGLSTANMQRDQFAWQLNTMASSQENSKIWSRANGYPIFADANNLPTMRVTFDDDGASTRKYTNNKGIVSMPDDPEPASGYKFVSWVKENGDVFTGKQKVSADMTVSALYASSAEQKYVVSFEYPEDNEIAALVTGADGLLESIPEAPAAEEGYYFKGWFDENLTRVDSKTVFTENTTVKALYGELLDLSYTVTFKNVDGTVLQSSAVQYGNVPVYAGDAPTLAATAQYTYTFAGWDATLIPVTEEVVYTATYDATINKYTVQFLNYDNSVLQEELLAYGTMPAYKGENPERESTVAFNYTFKGFDKTIASVVGDATYIAEFDATPVTYEVVFKNGSEILKTQYVEYGKAATAPASPTREGYVFNGWDKSFSSVKSALTVNALFTAAPKHQLIVYVDGKVEISEDVYEGASYTLPEAAEKPGYTFVGWYDNKGNYLGQPGESITISADISIEARYSTVSYTITFVDEDGSVIESGSVEYGSMPTAPKDPTKASTAQYTYEFAGWTPEITTVKGNAVYTATYNAVVRNYTVTFADENGKALSSSSVAYGKMPTAPATEPTKAATAQYNYTFAGWTPELVKVTDDATYKATFTSTLRNYTITFVDEDGVEISKSTVAYGKTPSAPADPSKASTAQYSYEFAGWSPAVTAVSSNTTYTATYTSKVRTYEIAFVDEDGSEISKSTVAYGKTPVAPADPTKASTAQYIYEFAGWTPEITTVKGKATYSATYNAVAKSYTVTFVDEDGTEISKSTVAYGKTPVAPADPTKASTAQYSYEFAGWTPGIVKVIGDATYKASYNSVLNAYKVTFLDYDGSTLKSQNVKFGAAATAPAEPERDGYKFTGWDKSFDEIVKNTDVTAQYEKLSSSSVQNSSSSSSSAPKSSSSSEKSDNSSSSAKHESSSSEKGDAIIEIAGVPHFSVEIVGRNVQISAARIGSAYMVLDMQGRVLNQGHVNVDNFNVAVPRAGNYLIRIGNQTRNIVVH</sequence>
<dbReference type="OrthoDB" id="9776008at2"/>
<dbReference type="InterPro" id="IPR013378">
    <property type="entry name" value="InlB-like_B-rpt"/>
</dbReference>
<dbReference type="InterPro" id="IPR011493">
    <property type="entry name" value="GLUG"/>
</dbReference>
<name>A0A2M9AAU3_9BACT</name>
<comment type="caution">
    <text evidence="5">The sequence shown here is derived from an EMBL/GenBank/DDBJ whole genome shotgun (WGS) entry which is preliminary data.</text>
</comment>
<feature type="chain" id="PRO_5014844741" evidence="3">
    <location>
        <begin position="21"/>
        <end position="1551"/>
    </location>
</feature>
<evidence type="ECO:0000313" key="5">
    <source>
        <dbReference type="EMBL" id="PJJ42733.1"/>
    </source>
</evidence>
<keyword evidence="3" id="KW-0732">Signal</keyword>
<dbReference type="GO" id="GO:0030313">
    <property type="term" value="C:cell envelope"/>
    <property type="evidence" value="ECO:0007669"/>
    <property type="project" value="UniProtKB-SubCell"/>
</dbReference>
<evidence type="ECO:0000256" key="2">
    <source>
        <dbReference type="SAM" id="MobiDB-lite"/>
    </source>
</evidence>
<comment type="subcellular location">
    <subcellularLocation>
        <location evidence="1">Cell envelope</location>
    </subcellularLocation>
</comment>
<feature type="signal peptide" evidence="3">
    <location>
        <begin position="1"/>
        <end position="20"/>
    </location>
</feature>
<keyword evidence="6" id="KW-1185">Reference proteome</keyword>
<feature type="compositionally biased region" description="Basic and acidic residues" evidence="2">
    <location>
        <begin position="1465"/>
        <end position="1474"/>
    </location>
</feature>
<dbReference type="Pfam" id="PF07581">
    <property type="entry name" value="Glug"/>
    <property type="match status" value="1"/>
</dbReference>